<feature type="region of interest" description="Disordered" evidence="1">
    <location>
        <begin position="17"/>
        <end position="42"/>
    </location>
</feature>
<comment type="caution">
    <text evidence="3">The sequence shown here is derived from an EMBL/GenBank/DDBJ whole genome shotgun (WGS) entry which is preliminary data.</text>
</comment>
<name>A0A1V4K9W7_PATFA</name>
<keyword evidence="2" id="KW-0732">Signal</keyword>
<protein>
    <submittedName>
        <fullName evidence="3">Uncharacterized protein</fullName>
    </submittedName>
</protein>
<organism evidence="3 4">
    <name type="scientific">Patagioenas fasciata monilis</name>
    <dbReference type="NCBI Taxonomy" id="372326"/>
    <lineage>
        <taxon>Eukaryota</taxon>
        <taxon>Metazoa</taxon>
        <taxon>Chordata</taxon>
        <taxon>Craniata</taxon>
        <taxon>Vertebrata</taxon>
        <taxon>Euteleostomi</taxon>
        <taxon>Archelosauria</taxon>
        <taxon>Archosauria</taxon>
        <taxon>Dinosauria</taxon>
        <taxon>Saurischia</taxon>
        <taxon>Theropoda</taxon>
        <taxon>Coelurosauria</taxon>
        <taxon>Aves</taxon>
        <taxon>Neognathae</taxon>
        <taxon>Neoaves</taxon>
        <taxon>Columbimorphae</taxon>
        <taxon>Columbiformes</taxon>
        <taxon>Columbidae</taxon>
        <taxon>Patagioenas</taxon>
    </lineage>
</organism>
<evidence type="ECO:0000313" key="3">
    <source>
        <dbReference type="EMBL" id="OPJ81256.1"/>
    </source>
</evidence>
<feature type="chain" id="PRO_5010691280" evidence="2">
    <location>
        <begin position="21"/>
        <end position="120"/>
    </location>
</feature>
<evidence type="ECO:0000256" key="1">
    <source>
        <dbReference type="SAM" id="MobiDB-lite"/>
    </source>
</evidence>
<feature type="signal peptide" evidence="2">
    <location>
        <begin position="1"/>
        <end position="20"/>
    </location>
</feature>
<dbReference type="AlphaFoldDB" id="A0A1V4K9W7"/>
<evidence type="ECO:0000313" key="4">
    <source>
        <dbReference type="Proteomes" id="UP000190648"/>
    </source>
</evidence>
<proteinExistence type="predicted"/>
<keyword evidence="4" id="KW-1185">Reference proteome</keyword>
<reference evidence="3 4" key="1">
    <citation type="submission" date="2016-02" db="EMBL/GenBank/DDBJ databases">
        <title>Band-tailed pigeon sequencing and assembly.</title>
        <authorList>
            <person name="Soares A.E."/>
            <person name="Novak B.J."/>
            <person name="Rice E.S."/>
            <person name="O'Connell B."/>
            <person name="Chang D."/>
            <person name="Weber S."/>
            <person name="Shapiro B."/>
        </authorList>
    </citation>
    <scope>NUCLEOTIDE SEQUENCE [LARGE SCALE GENOMIC DNA]</scope>
    <source>
        <strain evidence="3">BTP2013</strain>
        <tissue evidence="3">Blood</tissue>
    </source>
</reference>
<accession>A0A1V4K9W7</accession>
<gene>
    <name evidence="3" type="ORF">AV530_009741</name>
</gene>
<dbReference type="Proteomes" id="UP000190648">
    <property type="component" value="Unassembled WGS sequence"/>
</dbReference>
<sequence>MLLLMSRVALSLSCDGASNGASGPAPATGGEQHWRKPSHSVHGVSGLVATENQRRNHAEYLHVNVHVWLIPSMKEEPWMDSLTHFAPRSQDKGLLELRIIVELGVSGVSSEDGELGGDGG</sequence>
<feature type="compositionally biased region" description="Low complexity" evidence="1">
    <location>
        <begin position="17"/>
        <end position="30"/>
    </location>
</feature>
<evidence type="ECO:0000256" key="2">
    <source>
        <dbReference type="SAM" id="SignalP"/>
    </source>
</evidence>
<dbReference type="EMBL" id="LSYS01003973">
    <property type="protein sequence ID" value="OPJ81256.1"/>
    <property type="molecule type" value="Genomic_DNA"/>
</dbReference>